<sequence>MARFPGLLRGVRLREERGIPMAVRLEHPALQPFYKSLLLRLSESPVRSPAAASRVPCSHPPVRAKMKQQFDTPSSLKGPHIRICFHGWSSTWSRGKMVAAPSIPPAFTHPATALIPRIQAEDDSRGLGHSYTGPHASWPENAALPLPSFPSQAKKCRGFLILLTSPGHWRTDWVVAYEEWLNQ</sequence>
<name>A0A7J8DXT7_ROUAE</name>
<dbReference type="EMBL" id="JACASE010000011">
    <property type="protein sequence ID" value="KAF6427839.1"/>
    <property type="molecule type" value="Genomic_DNA"/>
</dbReference>
<accession>A0A7J8DXT7</accession>
<evidence type="ECO:0000313" key="2">
    <source>
        <dbReference type="Proteomes" id="UP000593571"/>
    </source>
</evidence>
<keyword evidence="2" id="KW-1185">Reference proteome</keyword>
<reference evidence="1 2" key="1">
    <citation type="journal article" date="2020" name="Nature">
        <title>Six reference-quality genomes reveal evolution of bat adaptations.</title>
        <authorList>
            <person name="Jebb D."/>
            <person name="Huang Z."/>
            <person name="Pippel M."/>
            <person name="Hughes G.M."/>
            <person name="Lavrichenko K."/>
            <person name="Devanna P."/>
            <person name="Winkler S."/>
            <person name="Jermiin L.S."/>
            <person name="Skirmuntt E.C."/>
            <person name="Katzourakis A."/>
            <person name="Burkitt-Gray L."/>
            <person name="Ray D.A."/>
            <person name="Sullivan K.A.M."/>
            <person name="Roscito J.G."/>
            <person name="Kirilenko B.M."/>
            <person name="Davalos L.M."/>
            <person name="Corthals A.P."/>
            <person name="Power M.L."/>
            <person name="Jones G."/>
            <person name="Ransome R.D."/>
            <person name="Dechmann D.K.N."/>
            <person name="Locatelli A.G."/>
            <person name="Puechmaille S.J."/>
            <person name="Fedrigo O."/>
            <person name="Jarvis E.D."/>
            <person name="Hiller M."/>
            <person name="Vernes S.C."/>
            <person name="Myers E.W."/>
            <person name="Teeling E.C."/>
        </authorList>
    </citation>
    <scope>NUCLEOTIDE SEQUENCE [LARGE SCALE GENOMIC DNA]</scope>
    <source>
        <strain evidence="1">MRouAeg1</strain>
        <tissue evidence="1">Muscle</tissue>
    </source>
</reference>
<dbReference type="Proteomes" id="UP000593571">
    <property type="component" value="Unassembled WGS sequence"/>
</dbReference>
<proteinExistence type="predicted"/>
<evidence type="ECO:0000313" key="1">
    <source>
        <dbReference type="EMBL" id="KAF6427839.1"/>
    </source>
</evidence>
<protein>
    <submittedName>
        <fullName evidence="1">Uncharacterized protein</fullName>
    </submittedName>
</protein>
<organism evidence="1 2">
    <name type="scientific">Rousettus aegyptiacus</name>
    <name type="common">Egyptian fruit bat</name>
    <name type="synonym">Pteropus aegyptiacus</name>
    <dbReference type="NCBI Taxonomy" id="9407"/>
    <lineage>
        <taxon>Eukaryota</taxon>
        <taxon>Metazoa</taxon>
        <taxon>Chordata</taxon>
        <taxon>Craniata</taxon>
        <taxon>Vertebrata</taxon>
        <taxon>Euteleostomi</taxon>
        <taxon>Mammalia</taxon>
        <taxon>Eutheria</taxon>
        <taxon>Laurasiatheria</taxon>
        <taxon>Chiroptera</taxon>
        <taxon>Yinpterochiroptera</taxon>
        <taxon>Pteropodoidea</taxon>
        <taxon>Pteropodidae</taxon>
        <taxon>Rousettinae</taxon>
        <taxon>Rousettus</taxon>
    </lineage>
</organism>
<comment type="caution">
    <text evidence="1">The sequence shown here is derived from an EMBL/GenBank/DDBJ whole genome shotgun (WGS) entry which is preliminary data.</text>
</comment>
<gene>
    <name evidence="1" type="ORF">HJG63_008327</name>
</gene>
<dbReference type="AlphaFoldDB" id="A0A7J8DXT7"/>